<reference evidence="1 2" key="1">
    <citation type="journal article" date="2018" name="Sci. Rep.">
        <title>Genomic signatures of local adaptation to the degree of environmental predictability in rotifers.</title>
        <authorList>
            <person name="Franch-Gras L."/>
            <person name="Hahn C."/>
            <person name="Garcia-Roger E.M."/>
            <person name="Carmona M.J."/>
            <person name="Serra M."/>
            <person name="Gomez A."/>
        </authorList>
    </citation>
    <scope>NUCLEOTIDE SEQUENCE [LARGE SCALE GENOMIC DNA]</scope>
    <source>
        <strain evidence="1">HYR1</strain>
    </source>
</reference>
<dbReference type="EMBL" id="REGN01007555">
    <property type="protein sequence ID" value="RNA05936.1"/>
    <property type="molecule type" value="Genomic_DNA"/>
</dbReference>
<evidence type="ECO:0000313" key="2">
    <source>
        <dbReference type="Proteomes" id="UP000276133"/>
    </source>
</evidence>
<dbReference type="AlphaFoldDB" id="A0A3M7Q3A3"/>
<organism evidence="1 2">
    <name type="scientific">Brachionus plicatilis</name>
    <name type="common">Marine rotifer</name>
    <name type="synonym">Brachionus muelleri</name>
    <dbReference type="NCBI Taxonomy" id="10195"/>
    <lineage>
        <taxon>Eukaryota</taxon>
        <taxon>Metazoa</taxon>
        <taxon>Spiralia</taxon>
        <taxon>Gnathifera</taxon>
        <taxon>Rotifera</taxon>
        <taxon>Eurotatoria</taxon>
        <taxon>Monogononta</taxon>
        <taxon>Pseudotrocha</taxon>
        <taxon>Ploima</taxon>
        <taxon>Brachionidae</taxon>
        <taxon>Brachionus</taxon>
    </lineage>
</organism>
<keyword evidence="2" id="KW-1185">Reference proteome</keyword>
<proteinExistence type="predicted"/>
<sequence length="74" mass="8707">MRGIGTTDLTIKFNPFVLTTIIIGSTHKFSYWNENIIDNHFLLKCVILRTFFDRFEFLKNHSVKMIISLLDQSL</sequence>
<gene>
    <name evidence="1" type="ORF">BpHYR1_030611</name>
</gene>
<comment type="caution">
    <text evidence="1">The sequence shown here is derived from an EMBL/GenBank/DDBJ whole genome shotgun (WGS) entry which is preliminary data.</text>
</comment>
<dbReference type="Proteomes" id="UP000276133">
    <property type="component" value="Unassembled WGS sequence"/>
</dbReference>
<evidence type="ECO:0000313" key="1">
    <source>
        <dbReference type="EMBL" id="RNA05936.1"/>
    </source>
</evidence>
<name>A0A3M7Q3A3_BRAPC</name>
<protein>
    <submittedName>
        <fullName evidence="1">Uncharacterized protein</fullName>
    </submittedName>
</protein>
<accession>A0A3M7Q3A3</accession>